<keyword evidence="1" id="KW-0479">Metal-binding</keyword>
<dbReference type="InterPro" id="IPR001841">
    <property type="entry name" value="Znf_RING"/>
</dbReference>
<name>A0A3B3H5Q5_ORYLA</name>
<proteinExistence type="predicted"/>
<keyword evidence="3" id="KW-0862">Zinc</keyword>
<accession>A0A3B3H5Q5</accession>
<dbReference type="GeneTree" id="ENSGT00940000177111"/>
<dbReference type="AlphaFoldDB" id="A0A3B3H5Q5"/>
<reference evidence="6" key="3">
    <citation type="submission" date="2025-09" db="UniProtKB">
        <authorList>
            <consortium name="Ensembl"/>
        </authorList>
    </citation>
    <scope>IDENTIFICATION</scope>
    <source>
        <strain evidence="6">Hd-rR</strain>
    </source>
</reference>
<evidence type="ECO:0000313" key="6">
    <source>
        <dbReference type="Ensembl" id="ENSORLP00000026830.1"/>
    </source>
</evidence>
<dbReference type="InterPro" id="IPR013083">
    <property type="entry name" value="Znf_RING/FYVE/PHD"/>
</dbReference>
<dbReference type="SUPFAM" id="SSF57850">
    <property type="entry name" value="RING/U-box"/>
    <property type="match status" value="1"/>
</dbReference>
<dbReference type="PANTHER" id="PTHR22791:SF31">
    <property type="entry name" value="IM:7152348"/>
    <property type="match status" value="1"/>
</dbReference>
<evidence type="ECO:0000256" key="2">
    <source>
        <dbReference type="ARBA" id="ARBA00022771"/>
    </source>
</evidence>
<evidence type="ECO:0000313" key="7">
    <source>
        <dbReference type="Proteomes" id="UP000001038"/>
    </source>
</evidence>
<evidence type="ECO:0000256" key="1">
    <source>
        <dbReference type="ARBA" id="ARBA00022723"/>
    </source>
</evidence>
<dbReference type="GO" id="GO:0016567">
    <property type="term" value="P:protein ubiquitination"/>
    <property type="evidence" value="ECO:0000318"/>
    <property type="project" value="GO_Central"/>
</dbReference>
<reference evidence="6 7" key="1">
    <citation type="journal article" date="2007" name="Nature">
        <title>The medaka draft genome and insights into vertebrate genome evolution.</title>
        <authorList>
            <person name="Kasahara M."/>
            <person name="Naruse K."/>
            <person name="Sasaki S."/>
            <person name="Nakatani Y."/>
            <person name="Qu W."/>
            <person name="Ahsan B."/>
            <person name="Yamada T."/>
            <person name="Nagayasu Y."/>
            <person name="Doi K."/>
            <person name="Kasai Y."/>
            <person name="Jindo T."/>
            <person name="Kobayashi D."/>
            <person name="Shimada A."/>
            <person name="Toyoda A."/>
            <person name="Kuroki Y."/>
            <person name="Fujiyama A."/>
            <person name="Sasaki T."/>
            <person name="Shimizu A."/>
            <person name="Asakawa S."/>
            <person name="Shimizu N."/>
            <person name="Hashimoto S."/>
            <person name="Yang J."/>
            <person name="Lee Y."/>
            <person name="Matsushima K."/>
            <person name="Sugano S."/>
            <person name="Sakaizumi M."/>
            <person name="Narita T."/>
            <person name="Ohishi K."/>
            <person name="Haga S."/>
            <person name="Ohta F."/>
            <person name="Nomoto H."/>
            <person name="Nogata K."/>
            <person name="Morishita T."/>
            <person name="Endo T."/>
            <person name="Shin-I T."/>
            <person name="Takeda H."/>
            <person name="Morishita S."/>
            <person name="Kohara Y."/>
        </authorList>
    </citation>
    <scope>NUCLEOTIDE SEQUENCE [LARGE SCALE GENOMIC DNA]</scope>
    <source>
        <strain evidence="6 7">Hd-rR</strain>
    </source>
</reference>
<feature type="domain" description="RING-type" evidence="5">
    <location>
        <begin position="9"/>
        <end position="56"/>
    </location>
</feature>
<sequence>MFPNEDLECIVCCCEYSRSNRVPRLLHCNHAFCTPCLEKISILEGPLCTVTCPLCRWITCTSARLTLPGSLWVNTEIWDQLPNQPEDTEVCALILCVRRTEHRNKEKVCVPPPQNNCFGVVLNPHWRFRVPIRKVNPEEESPSAEEISPALLTAIGKREKKREKHQSFPFIGA</sequence>
<dbReference type="Gene3D" id="3.30.40.10">
    <property type="entry name" value="Zinc/RING finger domain, C3HC4 (zinc finger)"/>
    <property type="match status" value="1"/>
</dbReference>
<dbReference type="InParanoid" id="A0A3B3H5Q5"/>
<dbReference type="InterPro" id="IPR051435">
    <property type="entry name" value="RING_finger_E3_ubiq-ligases"/>
</dbReference>
<keyword evidence="7" id="KW-1185">Reference proteome</keyword>
<evidence type="ECO:0000259" key="5">
    <source>
        <dbReference type="PROSITE" id="PS50089"/>
    </source>
</evidence>
<dbReference type="SMART" id="SM00184">
    <property type="entry name" value="RING"/>
    <property type="match status" value="1"/>
</dbReference>
<dbReference type="Proteomes" id="UP000001038">
    <property type="component" value="Chromosome 5"/>
</dbReference>
<organism evidence="6 7">
    <name type="scientific">Oryzias latipes</name>
    <name type="common">Japanese rice fish</name>
    <name type="synonym">Japanese killifish</name>
    <dbReference type="NCBI Taxonomy" id="8090"/>
    <lineage>
        <taxon>Eukaryota</taxon>
        <taxon>Metazoa</taxon>
        <taxon>Chordata</taxon>
        <taxon>Craniata</taxon>
        <taxon>Vertebrata</taxon>
        <taxon>Euteleostomi</taxon>
        <taxon>Actinopterygii</taxon>
        <taxon>Neopterygii</taxon>
        <taxon>Teleostei</taxon>
        <taxon>Neoteleostei</taxon>
        <taxon>Acanthomorphata</taxon>
        <taxon>Ovalentaria</taxon>
        <taxon>Atherinomorphae</taxon>
        <taxon>Beloniformes</taxon>
        <taxon>Adrianichthyidae</taxon>
        <taxon>Oryziinae</taxon>
        <taxon>Oryzias</taxon>
    </lineage>
</organism>
<keyword evidence="2 4" id="KW-0863">Zinc-finger</keyword>
<dbReference type="InterPro" id="IPR017907">
    <property type="entry name" value="Znf_RING_CS"/>
</dbReference>
<dbReference type="Ensembl" id="ENSORLT00000042820.1">
    <property type="protein sequence ID" value="ENSORLP00000026830.1"/>
    <property type="gene ID" value="ENSORLG00000025730.1"/>
</dbReference>
<dbReference type="GO" id="GO:0008270">
    <property type="term" value="F:zinc ion binding"/>
    <property type="evidence" value="ECO:0007669"/>
    <property type="project" value="UniProtKB-KW"/>
</dbReference>
<dbReference type="Bgee" id="ENSORLG00000025730">
    <property type="expression patterns" value="Expressed in multicellular organism and 1 other cell type or tissue"/>
</dbReference>
<dbReference type="PROSITE" id="PS00518">
    <property type="entry name" value="ZF_RING_1"/>
    <property type="match status" value="1"/>
</dbReference>
<dbReference type="GO" id="GO:0061630">
    <property type="term" value="F:ubiquitin protein ligase activity"/>
    <property type="evidence" value="ECO:0000318"/>
    <property type="project" value="GO_Central"/>
</dbReference>
<evidence type="ECO:0000256" key="3">
    <source>
        <dbReference type="ARBA" id="ARBA00022833"/>
    </source>
</evidence>
<reference evidence="6" key="2">
    <citation type="submission" date="2025-08" db="UniProtKB">
        <authorList>
            <consortium name="Ensembl"/>
        </authorList>
    </citation>
    <scope>IDENTIFICATION</scope>
    <source>
        <strain evidence="6">Hd-rR</strain>
    </source>
</reference>
<dbReference type="PANTHER" id="PTHR22791">
    <property type="entry name" value="RING-TYPE DOMAIN-CONTAINING PROTEIN"/>
    <property type="match status" value="1"/>
</dbReference>
<evidence type="ECO:0000256" key="4">
    <source>
        <dbReference type="PROSITE-ProRule" id="PRU00175"/>
    </source>
</evidence>
<dbReference type="PROSITE" id="PS50089">
    <property type="entry name" value="ZF_RING_2"/>
    <property type="match status" value="1"/>
</dbReference>
<protein>
    <recommendedName>
        <fullName evidence="5">RING-type domain-containing protein</fullName>
    </recommendedName>
</protein>